<keyword evidence="2" id="KW-0645">Protease</keyword>
<evidence type="ECO:0000313" key="5">
    <source>
        <dbReference type="EMBL" id="KAK9868296.1"/>
    </source>
</evidence>
<evidence type="ECO:0000256" key="2">
    <source>
        <dbReference type="ARBA" id="ARBA00022670"/>
    </source>
</evidence>
<evidence type="ECO:0008006" key="7">
    <source>
        <dbReference type="Google" id="ProtNLM"/>
    </source>
</evidence>
<name>A0AAW1TI37_9CHLO</name>
<keyword evidence="4" id="KW-0378">Hydrolase</keyword>
<evidence type="ECO:0000256" key="4">
    <source>
        <dbReference type="ARBA" id="ARBA00022801"/>
    </source>
</evidence>
<dbReference type="PANTHER" id="PTHR32194:SF7">
    <property type="entry name" value="ATP-DEPENDENT PROTEASE SUBUNIT HSLV"/>
    <property type="match status" value="1"/>
</dbReference>
<dbReference type="Pfam" id="PF00227">
    <property type="entry name" value="Proteasome"/>
    <property type="match status" value="1"/>
</dbReference>
<evidence type="ECO:0000256" key="3">
    <source>
        <dbReference type="ARBA" id="ARBA00022698"/>
    </source>
</evidence>
<sequence>MLGRTAGFVFKRQVESHLVPASTALGAQASQSRSTTVLCVRKNDQVVIMADGQVTRDAEVVKPNVRKTRRIGENVIGGFAGATADAFTLFERLEMQLEQHSGQLTRAAVELAKNWRTDKYLRRLEAVMVVADDKQSLTITGNGDVLEPHDGIIAIGSGGGYALAAARALHDIDGYDAMQIAKKAMNIAADTCVYTNHNFTTESLGPAAAASSEESVKEEPS</sequence>
<dbReference type="NCBIfam" id="TIGR03692">
    <property type="entry name" value="ATP_dep_HslV"/>
    <property type="match status" value="1"/>
</dbReference>
<reference evidence="5 6" key="1">
    <citation type="journal article" date="2024" name="Nat. Commun.">
        <title>Phylogenomics reveals the evolutionary origins of lichenization in chlorophyte algae.</title>
        <authorList>
            <person name="Puginier C."/>
            <person name="Libourel C."/>
            <person name="Otte J."/>
            <person name="Skaloud P."/>
            <person name="Haon M."/>
            <person name="Grisel S."/>
            <person name="Petersen M."/>
            <person name="Berrin J.G."/>
            <person name="Delaux P.M."/>
            <person name="Dal Grande F."/>
            <person name="Keller J."/>
        </authorList>
    </citation>
    <scope>NUCLEOTIDE SEQUENCE [LARGE SCALE GENOMIC DNA]</scope>
    <source>
        <strain evidence="5 6">SAG 2523</strain>
    </source>
</reference>
<organism evidence="5 6">
    <name type="scientific">Apatococcus fuscideae</name>
    <dbReference type="NCBI Taxonomy" id="2026836"/>
    <lineage>
        <taxon>Eukaryota</taxon>
        <taxon>Viridiplantae</taxon>
        <taxon>Chlorophyta</taxon>
        <taxon>core chlorophytes</taxon>
        <taxon>Trebouxiophyceae</taxon>
        <taxon>Chlorellales</taxon>
        <taxon>Chlorellaceae</taxon>
        <taxon>Apatococcus</taxon>
    </lineage>
</organism>
<dbReference type="InterPro" id="IPR022281">
    <property type="entry name" value="ATP-dep_Prtase_HsIV_su"/>
</dbReference>
<dbReference type="InterPro" id="IPR001353">
    <property type="entry name" value="Proteasome_sua/b"/>
</dbReference>
<dbReference type="EMBL" id="JALJOV010000036">
    <property type="protein sequence ID" value="KAK9868296.1"/>
    <property type="molecule type" value="Genomic_DNA"/>
</dbReference>
<dbReference type="CDD" id="cd01913">
    <property type="entry name" value="protease_HslV"/>
    <property type="match status" value="1"/>
</dbReference>
<evidence type="ECO:0000256" key="1">
    <source>
        <dbReference type="ARBA" id="ARBA00006053"/>
    </source>
</evidence>
<accession>A0AAW1TI37</accession>
<dbReference type="GO" id="GO:0009376">
    <property type="term" value="C:HslUV protease complex"/>
    <property type="evidence" value="ECO:0007669"/>
    <property type="project" value="InterPro"/>
</dbReference>
<dbReference type="GO" id="GO:0005839">
    <property type="term" value="C:proteasome core complex"/>
    <property type="evidence" value="ECO:0007669"/>
    <property type="project" value="InterPro"/>
</dbReference>
<comment type="similarity">
    <text evidence="1">Belongs to the peptidase T1B family. HslV subfamily.</text>
</comment>
<evidence type="ECO:0000313" key="6">
    <source>
        <dbReference type="Proteomes" id="UP001485043"/>
    </source>
</evidence>
<dbReference type="NCBIfam" id="NF003964">
    <property type="entry name" value="PRK05456.1"/>
    <property type="match status" value="1"/>
</dbReference>
<dbReference type="AlphaFoldDB" id="A0AAW1TI37"/>
<keyword evidence="3" id="KW-0888">Threonine protease</keyword>
<comment type="caution">
    <text evidence="5">The sequence shown here is derived from an EMBL/GenBank/DDBJ whole genome shotgun (WGS) entry which is preliminary data.</text>
</comment>
<dbReference type="SUPFAM" id="SSF56235">
    <property type="entry name" value="N-terminal nucleophile aminohydrolases (Ntn hydrolases)"/>
    <property type="match status" value="1"/>
</dbReference>
<dbReference type="GO" id="GO:0004298">
    <property type="term" value="F:threonine-type endopeptidase activity"/>
    <property type="evidence" value="ECO:0007669"/>
    <property type="project" value="UniProtKB-KW"/>
</dbReference>
<gene>
    <name evidence="5" type="ORF">WJX84_009115</name>
</gene>
<proteinExistence type="inferred from homology"/>
<dbReference type="InterPro" id="IPR029055">
    <property type="entry name" value="Ntn_hydrolases_N"/>
</dbReference>
<dbReference type="PANTHER" id="PTHR32194">
    <property type="entry name" value="METALLOPROTEASE TLDD"/>
    <property type="match status" value="1"/>
</dbReference>
<dbReference type="Gene3D" id="3.60.20.10">
    <property type="entry name" value="Glutamine Phosphoribosylpyrophosphate, subunit 1, domain 1"/>
    <property type="match status" value="1"/>
</dbReference>
<keyword evidence="6" id="KW-1185">Reference proteome</keyword>
<dbReference type="GO" id="GO:0051603">
    <property type="term" value="P:proteolysis involved in protein catabolic process"/>
    <property type="evidence" value="ECO:0007669"/>
    <property type="project" value="InterPro"/>
</dbReference>
<dbReference type="InterPro" id="IPR023333">
    <property type="entry name" value="Proteasome_suB-type"/>
</dbReference>
<dbReference type="Proteomes" id="UP001485043">
    <property type="component" value="Unassembled WGS sequence"/>
</dbReference>
<protein>
    <recommendedName>
        <fullName evidence="7">ATP-dependent protease subunit HslV</fullName>
    </recommendedName>
</protein>
<dbReference type="PROSITE" id="PS51476">
    <property type="entry name" value="PROTEASOME_BETA_2"/>
    <property type="match status" value="1"/>
</dbReference>